<evidence type="ECO:0000313" key="2">
    <source>
        <dbReference type="Proteomes" id="UP001060215"/>
    </source>
</evidence>
<accession>A0ACC0HVN2</accession>
<name>A0ACC0HVN2_9ERIC</name>
<dbReference type="EMBL" id="CM045759">
    <property type="protein sequence ID" value="KAI8017523.1"/>
    <property type="molecule type" value="Genomic_DNA"/>
</dbReference>
<proteinExistence type="predicted"/>
<reference evidence="1 2" key="1">
    <citation type="journal article" date="2022" name="Plant J.">
        <title>Chromosome-level genome of Camellia lanceoleosa provides a valuable resource for understanding genome evolution and self-incompatibility.</title>
        <authorList>
            <person name="Gong W."/>
            <person name="Xiao S."/>
            <person name="Wang L."/>
            <person name="Liao Z."/>
            <person name="Chang Y."/>
            <person name="Mo W."/>
            <person name="Hu G."/>
            <person name="Li W."/>
            <person name="Zhao G."/>
            <person name="Zhu H."/>
            <person name="Hu X."/>
            <person name="Ji K."/>
            <person name="Xiang X."/>
            <person name="Song Q."/>
            <person name="Yuan D."/>
            <person name="Jin S."/>
            <person name="Zhang L."/>
        </authorList>
    </citation>
    <scope>NUCLEOTIDE SEQUENCE [LARGE SCALE GENOMIC DNA]</scope>
    <source>
        <strain evidence="1">SQ_2022a</strain>
    </source>
</reference>
<sequence>MSEKNVSNNDPLFDVWDSQIGLNVTALDPSTVTSEVWYGKESGNYSMKMTGVSTFYNQLYPFEGLWNYTSGVIHYMKIDVVKLWDGFL</sequence>
<organism evidence="1 2">
    <name type="scientific">Camellia lanceoleosa</name>
    <dbReference type="NCBI Taxonomy" id="1840588"/>
    <lineage>
        <taxon>Eukaryota</taxon>
        <taxon>Viridiplantae</taxon>
        <taxon>Streptophyta</taxon>
        <taxon>Embryophyta</taxon>
        <taxon>Tracheophyta</taxon>
        <taxon>Spermatophyta</taxon>
        <taxon>Magnoliopsida</taxon>
        <taxon>eudicotyledons</taxon>
        <taxon>Gunneridae</taxon>
        <taxon>Pentapetalae</taxon>
        <taxon>asterids</taxon>
        <taxon>Ericales</taxon>
        <taxon>Theaceae</taxon>
        <taxon>Camellia</taxon>
    </lineage>
</organism>
<gene>
    <name evidence="1" type="ORF">LOK49_LG04G01691</name>
</gene>
<comment type="caution">
    <text evidence="1">The sequence shown here is derived from an EMBL/GenBank/DDBJ whole genome shotgun (WGS) entry which is preliminary data.</text>
</comment>
<evidence type="ECO:0000313" key="1">
    <source>
        <dbReference type="EMBL" id="KAI8017523.1"/>
    </source>
</evidence>
<protein>
    <submittedName>
        <fullName evidence="1">Purple acid phosphatase 23</fullName>
    </submittedName>
</protein>
<dbReference type="Proteomes" id="UP001060215">
    <property type="component" value="Chromosome 2"/>
</dbReference>
<keyword evidence="2" id="KW-1185">Reference proteome</keyword>